<dbReference type="Proteomes" id="UP001549031">
    <property type="component" value="Unassembled WGS sequence"/>
</dbReference>
<evidence type="ECO:0000313" key="11">
    <source>
        <dbReference type="EMBL" id="MET3586299.1"/>
    </source>
</evidence>
<feature type="domain" description="Endonuclease/exonuclease/phosphatase" evidence="10">
    <location>
        <begin position="98"/>
        <end position="299"/>
    </location>
</feature>
<keyword evidence="3" id="KW-0540">Nuclease</keyword>
<keyword evidence="9" id="KW-1133">Transmembrane helix</keyword>
<dbReference type="InterPro" id="IPR005135">
    <property type="entry name" value="Endo/exonuclease/phosphatase"/>
</dbReference>
<dbReference type="Gene3D" id="3.60.10.10">
    <property type="entry name" value="Endonuclease/exonuclease/phosphatase"/>
    <property type="match status" value="1"/>
</dbReference>
<dbReference type="PANTHER" id="PTHR15822:SF4">
    <property type="entry name" value="TYROSYL-DNA PHOSPHODIESTERASE 2"/>
    <property type="match status" value="1"/>
</dbReference>
<organism evidence="11 12">
    <name type="scientific">Pseudorhizobium tarimense</name>
    <dbReference type="NCBI Taxonomy" id="1079109"/>
    <lineage>
        <taxon>Bacteria</taxon>
        <taxon>Pseudomonadati</taxon>
        <taxon>Pseudomonadota</taxon>
        <taxon>Alphaproteobacteria</taxon>
        <taxon>Hyphomicrobiales</taxon>
        <taxon>Rhizobiaceae</taxon>
        <taxon>Rhizobium/Agrobacterium group</taxon>
        <taxon>Pseudorhizobium</taxon>
    </lineage>
</organism>
<comment type="cofactor">
    <cofactor evidence="1">
        <name>Mn(2+)</name>
        <dbReference type="ChEBI" id="CHEBI:29035"/>
    </cofactor>
</comment>
<keyword evidence="12" id="KW-1185">Reference proteome</keyword>
<keyword evidence="4" id="KW-0479">Metal-binding</keyword>
<dbReference type="Pfam" id="PF03372">
    <property type="entry name" value="Exo_endo_phos"/>
    <property type="match status" value="1"/>
</dbReference>
<dbReference type="GO" id="GO:0004519">
    <property type="term" value="F:endonuclease activity"/>
    <property type="evidence" value="ECO:0007669"/>
    <property type="project" value="UniProtKB-KW"/>
</dbReference>
<dbReference type="EMBL" id="JBEPLJ010000008">
    <property type="protein sequence ID" value="MET3586299.1"/>
    <property type="molecule type" value="Genomic_DNA"/>
</dbReference>
<evidence type="ECO:0000256" key="2">
    <source>
        <dbReference type="ARBA" id="ARBA00001946"/>
    </source>
</evidence>
<keyword evidence="8" id="KW-0234">DNA repair</keyword>
<keyword evidence="5" id="KW-0227">DNA damage</keyword>
<sequence length="311" mass="34082">MREFLSVAICVIVSLVLFAMGTRFVSDIWIFATIHSLQLHLSIACSLALLAALLLRRGILPFALLLVSLSFLEHSIWMSRQFAQEPNPAAPVASLRLMSFNILMDNLENGPAIRDLILSSGADVVNVMEAEPLRPHLQELATVYPYRIGCGELTRGCDLMMLSKLPLAKRTIASLSDIFAERLMLAQVAVSEQPLYLAAIHTTKPYFDGFQAHELANAAELLNGLQGPVILSGDFNASSISPNVRRFLRQTGLRSADYEPATWPTELGWAGVAIDHIFVRPPLAISSLQRLPDSLGSNHYGLVAQIAVPQD</sequence>
<dbReference type="SUPFAM" id="SSF56219">
    <property type="entry name" value="DNase I-like"/>
    <property type="match status" value="1"/>
</dbReference>
<evidence type="ECO:0000256" key="9">
    <source>
        <dbReference type="SAM" id="Phobius"/>
    </source>
</evidence>
<keyword evidence="9" id="KW-0472">Membrane</keyword>
<proteinExistence type="predicted"/>
<keyword evidence="11" id="KW-0255">Endonuclease</keyword>
<evidence type="ECO:0000256" key="4">
    <source>
        <dbReference type="ARBA" id="ARBA00022723"/>
    </source>
</evidence>
<dbReference type="PANTHER" id="PTHR15822">
    <property type="entry name" value="TRAF AND TNF RECEPTOR-ASSOCIATED PROTEIN"/>
    <property type="match status" value="1"/>
</dbReference>
<evidence type="ECO:0000313" key="12">
    <source>
        <dbReference type="Proteomes" id="UP001549031"/>
    </source>
</evidence>
<accession>A0ABV2H789</accession>
<name>A0ABV2H789_9HYPH</name>
<comment type="caution">
    <text evidence="11">The sequence shown here is derived from an EMBL/GenBank/DDBJ whole genome shotgun (WGS) entry which is preliminary data.</text>
</comment>
<gene>
    <name evidence="11" type="ORF">ABID21_002416</name>
</gene>
<comment type="cofactor">
    <cofactor evidence="2">
        <name>Mg(2+)</name>
        <dbReference type="ChEBI" id="CHEBI:18420"/>
    </cofactor>
</comment>
<dbReference type="InterPro" id="IPR051547">
    <property type="entry name" value="TDP2-like"/>
</dbReference>
<evidence type="ECO:0000256" key="8">
    <source>
        <dbReference type="ARBA" id="ARBA00023204"/>
    </source>
</evidence>
<evidence type="ECO:0000256" key="6">
    <source>
        <dbReference type="ARBA" id="ARBA00022801"/>
    </source>
</evidence>
<dbReference type="InterPro" id="IPR036691">
    <property type="entry name" value="Endo/exonu/phosph_ase_sf"/>
</dbReference>
<protein>
    <submittedName>
        <fullName evidence="11">Endonuclease/exonuclease/phosphatase (EEP) superfamily protein YafD</fullName>
    </submittedName>
</protein>
<evidence type="ECO:0000256" key="7">
    <source>
        <dbReference type="ARBA" id="ARBA00022842"/>
    </source>
</evidence>
<dbReference type="RefSeq" id="WP_247244086.1">
    <property type="nucleotide sequence ID" value="NZ_JALJRA010000008.1"/>
</dbReference>
<keyword evidence="7" id="KW-0460">Magnesium</keyword>
<reference evidence="11 12" key="1">
    <citation type="submission" date="2024-06" db="EMBL/GenBank/DDBJ databases">
        <title>Genomic Encyclopedia of Type Strains, Phase IV (KMG-IV): sequencing the most valuable type-strain genomes for metagenomic binning, comparative biology and taxonomic classification.</title>
        <authorList>
            <person name="Goeker M."/>
        </authorList>
    </citation>
    <scope>NUCLEOTIDE SEQUENCE [LARGE SCALE GENOMIC DNA]</scope>
    <source>
        <strain evidence="11 12">DSM 105042</strain>
    </source>
</reference>
<evidence type="ECO:0000256" key="3">
    <source>
        <dbReference type="ARBA" id="ARBA00022722"/>
    </source>
</evidence>
<evidence type="ECO:0000259" key="10">
    <source>
        <dbReference type="Pfam" id="PF03372"/>
    </source>
</evidence>
<keyword evidence="9" id="KW-0812">Transmembrane</keyword>
<keyword evidence="6" id="KW-0378">Hydrolase</keyword>
<evidence type="ECO:0000256" key="5">
    <source>
        <dbReference type="ARBA" id="ARBA00022763"/>
    </source>
</evidence>
<feature type="transmembrane region" description="Helical" evidence="9">
    <location>
        <begin position="29"/>
        <end position="52"/>
    </location>
</feature>
<evidence type="ECO:0000256" key="1">
    <source>
        <dbReference type="ARBA" id="ARBA00001936"/>
    </source>
</evidence>